<gene>
    <name evidence="1" type="ORF">SAMN05216337_104537</name>
</gene>
<dbReference type="EMBL" id="FMZW01000045">
    <property type="protein sequence ID" value="SDF12287.1"/>
    <property type="molecule type" value="Genomic_DNA"/>
</dbReference>
<sequence length="89" mass="10013">MAAFVLRLPLHVLGCARLRLELGQVIFLPEEKQHRVGVRLNVAALTQIGKLWPLVISFLDFSIELREQMTTIFSSLASDFKPPQISPIS</sequence>
<dbReference type="Proteomes" id="UP000199245">
    <property type="component" value="Unassembled WGS sequence"/>
</dbReference>
<reference evidence="1 2" key="1">
    <citation type="submission" date="2016-10" db="EMBL/GenBank/DDBJ databases">
        <authorList>
            <person name="de Groot N.N."/>
        </authorList>
    </citation>
    <scope>NUCLEOTIDE SEQUENCE [LARGE SCALE GENOMIC DNA]</scope>
    <source>
        <strain evidence="1 2">R5</strain>
    </source>
</reference>
<name>A0A1G7IHT9_9BRAD</name>
<dbReference type="AlphaFoldDB" id="A0A1G7IHT9"/>
<organism evidence="1 2">
    <name type="scientific">Bradyrhizobium brasilense</name>
    <dbReference type="NCBI Taxonomy" id="1419277"/>
    <lineage>
        <taxon>Bacteria</taxon>
        <taxon>Pseudomonadati</taxon>
        <taxon>Pseudomonadota</taxon>
        <taxon>Alphaproteobacteria</taxon>
        <taxon>Hyphomicrobiales</taxon>
        <taxon>Nitrobacteraceae</taxon>
        <taxon>Bradyrhizobium</taxon>
    </lineage>
</organism>
<evidence type="ECO:0000313" key="2">
    <source>
        <dbReference type="Proteomes" id="UP000199245"/>
    </source>
</evidence>
<proteinExistence type="predicted"/>
<accession>A0A1G7IHT9</accession>
<evidence type="ECO:0000313" key="1">
    <source>
        <dbReference type="EMBL" id="SDF12287.1"/>
    </source>
</evidence>
<protein>
    <submittedName>
        <fullName evidence="1">Uncharacterized protein</fullName>
    </submittedName>
</protein>